<accession>A0ACC2ES36</accession>
<proteinExistence type="predicted"/>
<name>A0ACC2ES36_DIPCM</name>
<comment type="caution">
    <text evidence="1">The sequence shown here is derived from an EMBL/GenBank/DDBJ whole genome shotgun (WGS) entry which is preliminary data.</text>
</comment>
<evidence type="ECO:0000313" key="1">
    <source>
        <dbReference type="EMBL" id="KAJ7569319.1"/>
    </source>
</evidence>
<keyword evidence="2" id="KW-1185">Reference proteome</keyword>
<protein>
    <submittedName>
        <fullName evidence="1">Uncharacterized protein</fullName>
    </submittedName>
</protein>
<evidence type="ECO:0000313" key="2">
    <source>
        <dbReference type="Proteomes" id="UP001162992"/>
    </source>
</evidence>
<organism evidence="1 2">
    <name type="scientific">Diphasiastrum complanatum</name>
    <name type="common">Issler's clubmoss</name>
    <name type="synonym">Lycopodium complanatum</name>
    <dbReference type="NCBI Taxonomy" id="34168"/>
    <lineage>
        <taxon>Eukaryota</taxon>
        <taxon>Viridiplantae</taxon>
        <taxon>Streptophyta</taxon>
        <taxon>Embryophyta</taxon>
        <taxon>Tracheophyta</taxon>
        <taxon>Lycopodiopsida</taxon>
        <taxon>Lycopodiales</taxon>
        <taxon>Lycopodiaceae</taxon>
        <taxon>Lycopodioideae</taxon>
        <taxon>Diphasiastrum</taxon>
    </lineage>
</organism>
<gene>
    <name evidence="1" type="ORF">O6H91_01G072600</name>
</gene>
<dbReference type="Proteomes" id="UP001162992">
    <property type="component" value="Chromosome 1"/>
</dbReference>
<reference evidence="2" key="1">
    <citation type="journal article" date="2024" name="Proc. Natl. Acad. Sci. U.S.A.">
        <title>Extraordinary preservation of gene collinearity over three hundred million years revealed in homosporous lycophytes.</title>
        <authorList>
            <person name="Li C."/>
            <person name="Wickell D."/>
            <person name="Kuo L.Y."/>
            <person name="Chen X."/>
            <person name="Nie B."/>
            <person name="Liao X."/>
            <person name="Peng D."/>
            <person name="Ji J."/>
            <person name="Jenkins J."/>
            <person name="Williams M."/>
            <person name="Shu S."/>
            <person name="Plott C."/>
            <person name="Barry K."/>
            <person name="Rajasekar S."/>
            <person name="Grimwood J."/>
            <person name="Han X."/>
            <person name="Sun S."/>
            <person name="Hou Z."/>
            <person name="He W."/>
            <person name="Dai G."/>
            <person name="Sun C."/>
            <person name="Schmutz J."/>
            <person name="Leebens-Mack J.H."/>
            <person name="Li F.W."/>
            <person name="Wang L."/>
        </authorList>
    </citation>
    <scope>NUCLEOTIDE SEQUENCE [LARGE SCALE GENOMIC DNA]</scope>
    <source>
        <strain evidence="2">cv. PW_Plant_1</strain>
    </source>
</reference>
<sequence>MAEGEEHSTSAPGSLPQAFDLRHVKRMSREKWSLMRRQSDEAESRELIDREKDKDKDAGSWSAQATSTLMHSFQQKRIAKKRIDSDWRIFRAEDWAHVAMCVNQECGLDGSKDWKTGKQCKYKIFNMKRRYKIEKDLVLQRGGGASDWGWFLKMEALMGEPESGSRYYATAAAADGLDGERRDLGMLLHYHASEKRLHDKQPDSCSSPGSKSTSTTNLDGGCRGCEQQDDEMQTESSPESSIPKRLWNKGKEPPRKKHCGGLSSRPFEAFQTSIEKSMQMMAGQQGEMILLMREMVACKARQTQEVENCEDSTTMEISELRKKIDCVERDLISLKLICDHKKREWNEAMDSYVEKSLFRHEQLNKLLEILSKAYRSTRKLIC</sequence>
<dbReference type="EMBL" id="CM055092">
    <property type="protein sequence ID" value="KAJ7569319.1"/>
    <property type="molecule type" value="Genomic_DNA"/>
</dbReference>